<organism evidence="1 2">
    <name type="scientific">Invertebrate iridovirus 25</name>
    <dbReference type="NCBI Taxonomy" id="1301280"/>
    <lineage>
        <taxon>Viruses</taxon>
        <taxon>Varidnaviria</taxon>
        <taxon>Bamfordvirae</taxon>
        <taxon>Nucleocytoviricota</taxon>
        <taxon>Megaviricetes</taxon>
        <taxon>Pimascovirales</taxon>
        <taxon>Pimascovirales incertae sedis</taxon>
        <taxon>Iridoviridae</taxon>
        <taxon>Betairidovirinae</taxon>
        <taxon>Chloriridovirus</taxon>
        <taxon>Chloriridovirus simulium2</taxon>
    </lineage>
</organism>
<dbReference type="GeneID" id="18501466"/>
<gene>
    <name evidence="1" type="primary">094R</name>
    <name evidence="1" type="ORF">IIV25_094R</name>
</gene>
<reference evidence="1 2" key="1">
    <citation type="journal article" date="2013" name="Arch. Virol.">
        <title>Complete genome sequence of invertebrate iridovirus IIV-25 isolated from a blackfly larva.</title>
        <authorList>
            <person name="Piegu B."/>
            <person name="Guizard S."/>
            <person name="Spears T."/>
            <person name="Cruaud C."/>
            <person name="Couloux A."/>
            <person name="Bideshi D.K."/>
            <person name="Federici B.A."/>
            <person name="Bigot Y."/>
        </authorList>
    </citation>
    <scope>NUCLEOTIDE SEQUENCE [LARGE SCALE GENOMIC DNA]</scope>
</reference>
<dbReference type="KEGG" id="vg:18501466"/>
<evidence type="ECO:0000313" key="2">
    <source>
        <dbReference type="Proteomes" id="UP000097612"/>
    </source>
</evidence>
<protein>
    <submittedName>
        <fullName evidence="1">Uncharacterized protein</fullName>
    </submittedName>
</protein>
<dbReference type="EMBL" id="HF920635">
    <property type="protein sequence ID" value="CCV02112.1"/>
    <property type="molecule type" value="Genomic_DNA"/>
</dbReference>
<dbReference type="OrthoDB" id="25118at10239"/>
<sequence>MTLEDECKQLMYYRDKIKEYKKGEEETKSRIISYLKNHNQEGVIFKHNGKHITLMVESTSIKKNITRKEKEKKVSGILKNAGVTNIEGATQEIINGLRQVSLTDKPNKDKLKLKTTKT</sequence>
<evidence type="ECO:0000313" key="1">
    <source>
        <dbReference type="EMBL" id="CCV02112.1"/>
    </source>
</evidence>
<dbReference type="Proteomes" id="UP000097612">
    <property type="component" value="Segment"/>
</dbReference>
<name>W8W1J9_9VIRU</name>
<dbReference type="RefSeq" id="YP_009010627.1">
    <property type="nucleotide sequence ID" value="NC_023613.1"/>
</dbReference>
<accession>W8W1J9</accession>
<keyword evidence="2" id="KW-1185">Reference proteome</keyword>
<proteinExistence type="predicted"/>